<keyword evidence="4" id="KW-0410">Iron transport</keyword>
<comment type="caution">
    <text evidence="16">The sequence shown here is derived from an EMBL/GenBank/DDBJ whole genome shotgun (WGS) entry which is preliminary data.</text>
</comment>
<evidence type="ECO:0000259" key="15">
    <source>
        <dbReference type="Pfam" id="PF07715"/>
    </source>
</evidence>
<keyword evidence="8 12" id="KW-0798">TonB box</keyword>
<evidence type="ECO:0000256" key="9">
    <source>
        <dbReference type="ARBA" id="ARBA00023136"/>
    </source>
</evidence>
<proteinExistence type="inferred from homology"/>
<dbReference type="SUPFAM" id="SSF56935">
    <property type="entry name" value="Porins"/>
    <property type="match status" value="1"/>
</dbReference>
<evidence type="ECO:0000259" key="14">
    <source>
        <dbReference type="Pfam" id="PF00593"/>
    </source>
</evidence>
<dbReference type="EMBL" id="JADPMR010000001">
    <property type="protein sequence ID" value="MBF8998993.1"/>
    <property type="molecule type" value="Genomic_DNA"/>
</dbReference>
<keyword evidence="16" id="KW-0675">Receptor</keyword>
<evidence type="ECO:0000256" key="6">
    <source>
        <dbReference type="ARBA" id="ARBA00023004"/>
    </source>
</evidence>
<evidence type="ECO:0000256" key="4">
    <source>
        <dbReference type="ARBA" id="ARBA00022496"/>
    </source>
</evidence>
<dbReference type="Pfam" id="PF07715">
    <property type="entry name" value="Plug"/>
    <property type="match status" value="1"/>
</dbReference>
<keyword evidence="2 11" id="KW-0813">Transport</keyword>
<keyword evidence="9 11" id="KW-0472">Membrane</keyword>
<evidence type="ECO:0000256" key="2">
    <source>
        <dbReference type="ARBA" id="ARBA00022448"/>
    </source>
</evidence>
<evidence type="ECO:0000256" key="8">
    <source>
        <dbReference type="ARBA" id="ARBA00023077"/>
    </source>
</evidence>
<dbReference type="RefSeq" id="WP_196122177.1">
    <property type="nucleotide sequence ID" value="NZ_JADPMR010000001.1"/>
</dbReference>
<protein>
    <submittedName>
        <fullName evidence="16">TonB-dependent receptor</fullName>
    </submittedName>
</protein>
<name>A0ABS0G9A9_9VIBR</name>
<feature type="short sequence motif" description="TonB box" evidence="12">
    <location>
        <begin position="49"/>
        <end position="55"/>
    </location>
</feature>
<accession>A0ABS0G9A9</accession>
<keyword evidence="7" id="KW-0406">Ion transport</keyword>
<dbReference type="PROSITE" id="PS52016">
    <property type="entry name" value="TONB_DEPENDENT_REC_3"/>
    <property type="match status" value="1"/>
</dbReference>
<evidence type="ECO:0000256" key="7">
    <source>
        <dbReference type="ARBA" id="ARBA00023065"/>
    </source>
</evidence>
<evidence type="ECO:0000256" key="5">
    <source>
        <dbReference type="ARBA" id="ARBA00022692"/>
    </source>
</evidence>
<evidence type="ECO:0000256" key="12">
    <source>
        <dbReference type="PROSITE-ProRule" id="PRU10143"/>
    </source>
</evidence>
<comment type="subcellular location">
    <subcellularLocation>
        <location evidence="1 11">Cell outer membrane</location>
        <topology evidence="1 11">Multi-pass membrane protein</topology>
    </subcellularLocation>
</comment>
<gene>
    <name evidence="16" type="ORF">I1A42_00125</name>
</gene>
<keyword evidence="3 11" id="KW-1134">Transmembrane beta strand</keyword>
<dbReference type="PANTHER" id="PTHR32552:SF81">
    <property type="entry name" value="TONB-DEPENDENT OUTER MEMBRANE RECEPTOR"/>
    <property type="match status" value="1"/>
</dbReference>
<dbReference type="InterPro" id="IPR010916">
    <property type="entry name" value="TonB_box_CS"/>
</dbReference>
<dbReference type="InterPro" id="IPR039426">
    <property type="entry name" value="TonB-dep_rcpt-like"/>
</dbReference>
<dbReference type="Proteomes" id="UP000597206">
    <property type="component" value="Unassembled WGS sequence"/>
</dbReference>
<keyword evidence="5 11" id="KW-0812">Transmembrane</keyword>
<evidence type="ECO:0000256" key="11">
    <source>
        <dbReference type="PROSITE-ProRule" id="PRU01360"/>
    </source>
</evidence>
<dbReference type="InterPro" id="IPR000531">
    <property type="entry name" value="Beta-barrel_TonB"/>
</dbReference>
<evidence type="ECO:0000256" key="10">
    <source>
        <dbReference type="ARBA" id="ARBA00023237"/>
    </source>
</evidence>
<dbReference type="PANTHER" id="PTHR32552">
    <property type="entry name" value="FERRICHROME IRON RECEPTOR-RELATED"/>
    <property type="match status" value="1"/>
</dbReference>
<feature type="domain" description="TonB-dependent receptor-like beta-barrel" evidence="14">
    <location>
        <begin position="276"/>
        <end position="668"/>
    </location>
</feature>
<comment type="similarity">
    <text evidence="11 13">Belongs to the TonB-dependent receptor family.</text>
</comment>
<evidence type="ECO:0000313" key="16">
    <source>
        <dbReference type="EMBL" id="MBF8998993.1"/>
    </source>
</evidence>
<keyword evidence="10 11" id="KW-0998">Cell outer membrane</keyword>
<evidence type="ECO:0000313" key="17">
    <source>
        <dbReference type="Proteomes" id="UP000597206"/>
    </source>
</evidence>
<evidence type="ECO:0000256" key="13">
    <source>
        <dbReference type="RuleBase" id="RU003357"/>
    </source>
</evidence>
<reference evidence="16 17" key="1">
    <citation type="submission" date="2020-11" db="EMBL/GenBank/DDBJ databases">
        <title>Vibrio nitrifigilis sp. nov., a marine nitrogen-fixing bacterium isolated from the lagoon sediment of an islet inside an atoll.</title>
        <authorList>
            <person name="Wang L.-T."/>
            <person name="Shieh W.Y."/>
        </authorList>
    </citation>
    <scope>NUCLEOTIDE SEQUENCE [LARGE SCALE GENOMIC DNA]</scope>
    <source>
        <strain evidence="16 17">NFV-1</strain>
    </source>
</reference>
<sequence length="700" mass="76866">MNDQFTSPAFGKPSYLKWIIASVLGTAPLFYAPLAVSAENTNSVEAMDTITVTGEKTNKDLKHTTTAVTVIDSDQLANGQYKQINDIVTLAPNVVSEGFGNITIRGISGTGAATGQYAYLTGSRSRVATIVDGVTQRWTGYSYSPSGLWDAKSVEVLRGPQSTSQGTNAIGGALVQTTNDPTYEYEAAVRGGLENYENGNFKKNMAVMFNAPIIDNELAWRVAVDGSTGEGWLNYAQNDDELDTGPDVNDAKNLNVRSKLLWEPSAIPGLSAKLTYNYHKYKGEFLTWVNDSDDDYGSQTQTLASTQNGNTRIQDTSIHTIATDINYDFDNGISNLLHMDYQLDHITFYQYPLNKTQLDNKLYTFTLDDRVNFAVPGSAWSGMTGLYFQHEKNNFTVDNAMSSYTSFDSSAKNQVSAIYGEATYALTPVWNLIGGGRLEHNTTDRDMVYNPRGTSAHDIDQDDSDTIFLPKVGMTYDVTDSTTVGGNIRRGYNAGGAGATMSTGVYYQYSKETVWAYELTSKTQFGNRASLATNLFYNDYSDYQAQSNSIITNVDSSHTYGIELEGTYWATDNLMLRTGAGLMNSKIDNNNAGDGDELPYAPHTNVSVGFTQYIGENFSFGADAKYVGEYYSDLDNDSDYKAGDYMTADARLSYTWGNLTIDSYIKNLANADIILLKSSSPVRASVGQTRTYGLNLTYKM</sequence>
<feature type="domain" description="TonB-dependent receptor plug" evidence="15">
    <location>
        <begin position="61"/>
        <end position="173"/>
    </location>
</feature>
<keyword evidence="17" id="KW-1185">Reference proteome</keyword>
<evidence type="ECO:0000256" key="1">
    <source>
        <dbReference type="ARBA" id="ARBA00004571"/>
    </source>
</evidence>
<dbReference type="PROSITE" id="PS00430">
    <property type="entry name" value="TONB_DEPENDENT_REC_1"/>
    <property type="match status" value="1"/>
</dbReference>
<organism evidence="16 17">
    <name type="scientific">Vibrio nitrifigilis</name>
    <dbReference type="NCBI Taxonomy" id="2789781"/>
    <lineage>
        <taxon>Bacteria</taxon>
        <taxon>Pseudomonadati</taxon>
        <taxon>Pseudomonadota</taxon>
        <taxon>Gammaproteobacteria</taxon>
        <taxon>Vibrionales</taxon>
        <taxon>Vibrionaceae</taxon>
        <taxon>Vibrio</taxon>
    </lineage>
</organism>
<dbReference type="InterPro" id="IPR036942">
    <property type="entry name" value="Beta-barrel_TonB_sf"/>
</dbReference>
<evidence type="ECO:0000256" key="3">
    <source>
        <dbReference type="ARBA" id="ARBA00022452"/>
    </source>
</evidence>
<keyword evidence="6" id="KW-0408">Iron</keyword>
<dbReference type="Pfam" id="PF00593">
    <property type="entry name" value="TonB_dep_Rec_b-barrel"/>
    <property type="match status" value="1"/>
</dbReference>
<dbReference type="InterPro" id="IPR012910">
    <property type="entry name" value="Plug_dom"/>
</dbReference>
<dbReference type="Gene3D" id="2.40.170.20">
    <property type="entry name" value="TonB-dependent receptor, beta-barrel domain"/>
    <property type="match status" value="1"/>
</dbReference>